<dbReference type="Pfam" id="PF00440">
    <property type="entry name" value="TetR_N"/>
    <property type="match status" value="1"/>
</dbReference>
<dbReference type="SUPFAM" id="SSF46689">
    <property type="entry name" value="Homeodomain-like"/>
    <property type="match status" value="1"/>
</dbReference>
<dbReference type="EMBL" id="BORW01000027">
    <property type="protein sequence ID" value="GIO69213.1"/>
    <property type="molecule type" value="Genomic_DNA"/>
</dbReference>
<proteinExistence type="predicted"/>
<gene>
    <name evidence="4" type="ORF">J21TS3_40340</name>
</gene>
<evidence type="ECO:0000259" key="3">
    <source>
        <dbReference type="PROSITE" id="PS50977"/>
    </source>
</evidence>
<keyword evidence="1 2" id="KW-0238">DNA-binding</keyword>
<evidence type="ECO:0000256" key="1">
    <source>
        <dbReference type="ARBA" id="ARBA00023125"/>
    </source>
</evidence>
<dbReference type="Gene3D" id="1.10.357.10">
    <property type="entry name" value="Tetracycline Repressor, domain 2"/>
    <property type="match status" value="1"/>
</dbReference>
<reference evidence="4 5" key="1">
    <citation type="submission" date="2021-03" db="EMBL/GenBank/DDBJ databases">
        <title>Antimicrobial resistance genes in bacteria isolated from Japanese honey, and their potential for conferring macrolide and lincosamide resistance in the American foulbrood pathogen Paenibacillus larvae.</title>
        <authorList>
            <person name="Okamoto M."/>
            <person name="Kumagai M."/>
            <person name="Kanamori H."/>
            <person name="Takamatsu D."/>
        </authorList>
    </citation>
    <scope>NUCLEOTIDE SEQUENCE [LARGE SCALE GENOMIC DNA]</scope>
    <source>
        <strain evidence="4 5">J21TS3</strain>
    </source>
</reference>
<organism evidence="4 5">
    <name type="scientific">Paenibacillus cookii</name>
    <dbReference type="NCBI Taxonomy" id="157839"/>
    <lineage>
        <taxon>Bacteria</taxon>
        <taxon>Bacillati</taxon>
        <taxon>Bacillota</taxon>
        <taxon>Bacilli</taxon>
        <taxon>Bacillales</taxon>
        <taxon>Paenibacillaceae</taxon>
        <taxon>Paenibacillus</taxon>
    </lineage>
</organism>
<evidence type="ECO:0000256" key="2">
    <source>
        <dbReference type="PROSITE-ProRule" id="PRU00335"/>
    </source>
</evidence>
<dbReference type="InterPro" id="IPR050109">
    <property type="entry name" value="HTH-type_TetR-like_transc_reg"/>
</dbReference>
<dbReference type="Proteomes" id="UP000680638">
    <property type="component" value="Unassembled WGS sequence"/>
</dbReference>
<evidence type="ECO:0000313" key="4">
    <source>
        <dbReference type="EMBL" id="GIO69213.1"/>
    </source>
</evidence>
<dbReference type="RefSeq" id="WP_036715672.1">
    <property type="nucleotide sequence ID" value="NZ_BORW01000027.1"/>
</dbReference>
<feature type="domain" description="HTH tetR-type" evidence="3">
    <location>
        <begin position="5"/>
        <end position="65"/>
    </location>
</feature>
<sequence length="199" mass="22589">MKKREVTSQQLIEAATLLFAKHGIEKTSLAMIAAEVGMTKPSIYYHFASKEELVEKVFEFMFSDYHFEAYFSVSDFNERNFAEKLYQGGLRMFPEDDGNLHAAMRLLHEFMLTAGRGTPYGDRVARMQQAFLDGFRGLLQHGADLGAIPQENVEAKAYLLALAIDNMTSYMMMGIRLDYETIWKEAVNSVFRKGGNVIA</sequence>
<comment type="caution">
    <text evidence="4">The sequence shown here is derived from an EMBL/GenBank/DDBJ whole genome shotgun (WGS) entry which is preliminary data.</text>
</comment>
<dbReference type="PROSITE" id="PS50977">
    <property type="entry name" value="HTH_TETR_2"/>
    <property type="match status" value="1"/>
</dbReference>
<accession>A0ABQ4M242</accession>
<evidence type="ECO:0000313" key="5">
    <source>
        <dbReference type="Proteomes" id="UP000680638"/>
    </source>
</evidence>
<dbReference type="PANTHER" id="PTHR30055">
    <property type="entry name" value="HTH-TYPE TRANSCRIPTIONAL REGULATOR RUTR"/>
    <property type="match status" value="1"/>
</dbReference>
<dbReference type="SUPFAM" id="SSF48498">
    <property type="entry name" value="Tetracyclin repressor-like, C-terminal domain"/>
    <property type="match status" value="1"/>
</dbReference>
<protein>
    <submittedName>
        <fullName evidence="4">TetR family transcriptional regulator</fullName>
    </submittedName>
</protein>
<dbReference type="InterPro" id="IPR009057">
    <property type="entry name" value="Homeodomain-like_sf"/>
</dbReference>
<dbReference type="PANTHER" id="PTHR30055:SF226">
    <property type="entry name" value="HTH-TYPE TRANSCRIPTIONAL REGULATOR PKSA"/>
    <property type="match status" value="1"/>
</dbReference>
<dbReference type="InterPro" id="IPR001647">
    <property type="entry name" value="HTH_TetR"/>
</dbReference>
<keyword evidence="5" id="KW-1185">Reference proteome</keyword>
<name>A0ABQ4M242_9BACL</name>
<feature type="DNA-binding region" description="H-T-H motif" evidence="2">
    <location>
        <begin position="28"/>
        <end position="47"/>
    </location>
</feature>
<dbReference type="InterPro" id="IPR036271">
    <property type="entry name" value="Tet_transcr_reg_TetR-rel_C_sf"/>
</dbReference>
<dbReference type="PRINTS" id="PR00455">
    <property type="entry name" value="HTHTETR"/>
</dbReference>